<dbReference type="PROSITE" id="PS00211">
    <property type="entry name" value="ABC_TRANSPORTER_1"/>
    <property type="match status" value="1"/>
</dbReference>
<dbReference type="Pfam" id="PF00005">
    <property type="entry name" value="ABC_tran"/>
    <property type="match status" value="2"/>
</dbReference>
<dbReference type="PANTHER" id="PTHR43790:SF9">
    <property type="entry name" value="GALACTOFURANOSE TRANSPORTER ATP-BINDING PROTEIN YTFR"/>
    <property type="match status" value="1"/>
</dbReference>
<dbReference type="InterPro" id="IPR003439">
    <property type="entry name" value="ABC_transporter-like_ATP-bd"/>
</dbReference>
<comment type="caution">
    <text evidence="10">The sequence shown here is derived from an EMBL/GenBank/DDBJ whole genome shotgun (WGS) entry which is preliminary data.</text>
</comment>
<keyword evidence="6 10" id="KW-0067">ATP-binding</keyword>
<dbReference type="InterPro" id="IPR003593">
    <property type="entry name" value="AAA+_ATPase"/>
</dbReference>
<dbReference type="SMART" id="SM00382">
    <property type="entry name" value="AAA"/>
    <property type="match status" value="2"/>
</dbReference>
<dbReference type="Proteomes" id="UP000276301">
    <property type="component" value="Unassembled WGS sequence"/>
</dbReference>
<dbReference type="EMBL" id="RCHT01000003">
    <property type="protein sequence ID" value="RLL13607.1"/>
    <property type="molecule type" value="Genomic_DNA"/>
</dbReference>
<dbReference type="GO" id="GO:0016887">
    <property type="term" value="F:ATP hydrolysis activity"/>
    <property type="evidence" value="ECO:0007669"/>
    <property type="project" value="InterPro"/>
</dbReference>
<evidence type="ECO:0000256" key="3">
    <source>
        <dbReference type="ARBA" id="ARBA00022475"/>
    </source>
</evidence>
<evidence type="ECO:0000259" key="9">
    <source>
        <dbReference type="PROSITE" id="PS50893"/>
    </source>
</evidence>
<dbReference type="CDD" id="cd03216">
    <property type="entry name" value="ABC_Carb_Monos_I"/>
    <property type="match status" value="1"/>
</dbReference>
<dbReference type="CDD" id="cd03215">
    <property type="entry name" value="ABC_Carb_Monos_II"/>
    <property type="match status" value="1"/>
</dbReference>
<dbReference type="GO" id="GO:0005886">
    <property type="term" value="C:plasma membrane"/>
    <property type="evidence" value="ECO:0007669"/>
    <property type="project" value="UniProtKB-SubCell"/>
</dbReference>
<organism evidence="10 11">
    <name type="scientific">Anaerotruncus massiliensis</name>
    <name type="common">ex Liu et al. 2021</name>
    <dbReference type="NCBI Taxonomy" id="2321404"/>
    <lineage>
        <taxon>Bacteria</taxon>
        <taxon>Bacillati</taxon>
        <taxon>Bacillota</taxon>
        <taxon>Clostridia</taxon>
        <taxon>Eubacteriales</taxon>
        <taxon>Oscillospiraceae</taxon>
        <taxon>Anaerotruncus</taxon>
    </lineage>
</organism>
<feature type="domain" description="ABC transporter" evidence="9">
    <location>
        <begin position="10"/>
        <end position="245"/>
    </location>
</feature>
<reference evidence="10 11" key="1">
    <citation type="submission" date="2018-10" db="EMBL/GenBank/DDBJ databases">
        <title>Anaerotruncus faecis sp. nov., isolated from human feces.</title>
        <authorList>
            <person name="Wang Y.-J."/>
        </authorList>
    </citation>
    <scope>NUCLEOTIDE SEQUENCE [LARGE SCALE GENOMIC DNA]</scope>
    <source>
        <strain evidence="10 11">22A2-44</strain>
    </source>
</reference>
<name>A0A498D375_9FIRM</name>
<keyword evidence="3" id="KW-1003">Cell membrane</keyword>
<dbReference type="AlphaFoldDB" id="A0A498D375"/>
<accession>A0A498D375</accession>
<protein>
    <submittedName>
        <fullName evidence="10">Sugar ABC transporter ATP-binding protein</fullName>
    </submittedName>
</protein>
<dbReference type="PROSITE" id="PS50893">
    <property type="entry name" value="ABC_TRANSPORTER_2"/>
    <property type="match status" value="2"/>
</dbReference>
<evidence type="ECO:0000256" key="2">
    <source>
        <dbReference type="ARBA" id="ARBA00022448"/>
    </source>
</evidence>
<evidence type="ECO:0000256" key="6">
    <source>
        <dbReference type="ARBA" id="ARBA00022840"/>
    </source>
</evidence>
<dbReference type="InterPro" id="IPR050107">
    <property type="entry name" value="ABC_carbohydrate_import_ATPase"/>
</dbReference>
<dbReference type="InterPro" id="IPR027417">
    <property type="entry name" value="P-loop_NTPase"/>
</dbReference>
<dbReference type="InterPro" id="IPR017871">
    <property type="entry name" value="ABC_transporter-like_CS"/>
</dbReference>
<evidence type="ECO:0000256" key="7">
    <source>
        <dbReference type="ARBA" id="ARBA00022967"/>
    </source>
</evidence>
<feature type="domain" description="ABC transporter" evidence="9">
    <location>
        <begin position="252"/>
        <end position="499"/>
    </location>
</feature>
<evidence type="ECO:0000313" key="10">
    <source>
        <dbReference type="EMBL" id="RLL13607.1"/>
    </source>
</evidence>
<keyword evidence="7" id="KW-1278">Translocase</keyword>
<dbReference type="GO" id="GO:0005524">
    <property type="term" value="F:ATP binding"/>
    <property type="evidence" value="ECO:0007669"/>
    <property type="project" value="UniProtKB-KW"/>
</dbReference>
<evidence type="ECO:0000256" key="4">
    <source>
        <dbReference type="ARBA" id="ARBA00022737"/>
    </source>
</evidence>
<evidence type="ECO:0000256" key="1">
    <source>
        <dbReference type="ARBA" id="ARBA00004202"/>
    </source>
</evidence>
<keyword evidence="5" id="KW-0547">Nucleotide-binding</keyword>
<dbReference type="RefSeq" id="WP_121586227.1">
    <property type="nucleotide sequence ID" value="NZ_RCHT01000003.1"/>
</dbReference>
<keyword evidence="2" id="KW-0813">Transport</keyword>
<gene>
    <name evidence="10" type="ORF">D4A47_03840</name>
</gene>
<keyword evidence="11" id="KW-1185">Reference proteome</keyword>
<dbReference type="PANTHER" id="PTHR43790">
    <property type="entry name" value="CARBOHYDRATE TRANSPORT ATP-BINDING PROTEIN MG119-RELATED"/>
    <property type="match status" value="1"/>
</dbReference>
<keyword evidence="8" id="KW-0472">Membrane</keyword>
<dbReference type="SUPFAM" id="SSF52540">
    <property type="entry name" value="P-loop containing nucleoside triphosphate hydrolases"/>
    <property type="match status" value="2"/>
</dbReference>
<keyword evidence="4" id="KW-0677">Repeat</keyword>
<evidence type="ECO:0000256" key="5">
    <source>
        <dbReference type="ARBA" id="ARBA00022741"/>
    </source>
</evidence>
<evidence type="ECO:0000256" key="8">
    <source>
        <dbReference type="ARBA" id="ARBA00023136"/>
    </source>
</evidence>
<comment type="subcellular location">
    <subcellularLocation>
        <location evidence="1">Cell membrane</location>
        <topology evidence="1">Peripheral membrane protein</topology>
    </subcellularLocation>
</comment>
<evidence type="ECO:0000313" key="11">
    <source>
        <dbReference type="Proteomes" id="UP000276301"/>
    </source>
</evidence>
<dbReference type="FunFam" id="3.40.50.300:FF:000127">
    <property type="entry name" value="Ribose import ATP-binding protein RbsA"/>
    <property type="match status" value="1"/>
</dbReference>
<sequence length="501" mass="55458">MQENHDGNVLVLKGVCKEFPGVKALTDVDLTIRRGEVHALVGENGAGKSTLMKILSGAYKKDGGTIIFNGREVEIGTPKAAERLGISIIHQELNLMGSLTVAENIFLGRQPRARGIVQWKKMFDDAQALFRRLGIDGDVRSPVGELSIARQQMVEIAKAVSVDAKVVIMDEPTSSLTSRETEILFSIIGTLKEQGVAVIFITHRLEEIFRVADRLTVLRDGCYIGTREVKETTKDELIAMMIGRELTQQFPARNAEIGEVCLKVEHLSDGRRVRDVSFEVRHGEVVGFAGLVGSGRTETMRLIFGADKRRSGRILINGREAAVATTRDGIRSRIGFVTEDRKGEGLLLSLPVRFNITLVAIRKIQRMRMLNMKKEQQVSEDYVKSLHIATPSINQRVVYLSGGNQQKVVVAKWLFSDSEIVILDEPTRGIDVGAKREIYEIINRLASEGKAVIVVSSEMEEVMGISDRIIVMREGEVAGTVERKDFSQQRITEYAVGGTAS</sequence>
<dbReference type="Gene3D" id="3.40.50.300">
    <property type="entry name" value="P-loop containing nucleotide triphosphate hydrolases"/>
    <property type="match status" value="2"/>
</dbReference>
<proteinExistence type="predicted"/>